<dbReference type="InterPro" id="IPR011604">
    <property type="entry name" value="PDDEXK-like_dom_sf"/>
</dbReference>
<sequence>MTIIKGSASLHQRDGEDYASQRAFARQLASKFESQMRYFQSLNLEESDETMLYWHECFYDILKNDAVEEPPEGKWLRPSMIGSDELALWYQLNGHESDEDSLKGKPRQDDRHTRWQAIGTVVGDMWQKQVLSAEYWGNKGKHDFDFRFQKLLRDYGHGKKYYPAFEEFTRTTACIGDVPVHGTCDGILEYDPRLEHGGARPKGYGVPIRIGFEVKSKQTSYASTGGYSMKGEDPKHVQQAKTYALMYDLDYYFIVYQNCAKKSWNMTEEDKQKYPDLRIFGIYISPEEKAEHVKYLKYLWELQNSEEKPKLNLLKWNFNSYKKTILEDMTREDFAYLTNQILSIENGKYSAFEKKSARDAYDEIEAYMIDHKGLYKDILGGKAHG</sequence>
<evidence type="ECO:0000313" key="1">
    <source>
        <dbReference type="EMBL" id="RWQ72975.1"/>
    </source>
</evidence>
<gene>
    <name evidence="1" type="ORF">DR116_0016740</name>
</gene>
<dbReference type="Proteomes" id="UP000253597">
    <property type="component" value="Unassembled WGS sequence"/>
</dbReference>
<dbReference type="RefSeq" id="WP_113302931.1">
    <property type="nucleotide sequence ID" value="NZ_QNGD03000008.1"/>
</dbReference>
<organism evidence="1 2">
    <name type="scientific">Bacillus cereus</name>
    <dbReference type="NCBI Taxonomy" id="1396"/>
    <lineage>
        <taxon>Bacteria</taxon>
        <taxon>Bacillati</taxon>
        <taxon>Bacillota</taxon>
        <taxon>Bacilli</taxon>
        <taxon>Bacillales</taxon>
        <taxon>Bacillaceae</taxon>
        <taxon>Bacillus</taxon>
        <taxon>Bacillus cereus group</taxon>
    </lineage>
</organism>
<dbReference type="EMBL" id="QNGD03000008">
    <property type="protein sequence ID" value="RWQ72975.1"/>
    <property type="molecule type" value="Genomic_DNA"/>
</dbReference>
<dbReference type="Gene3D" id="3.90.320.10">
    <property type="match status" value="1"/>
</dbReference>
<accession>A0A9X8NUT3</accession>
<reference evidence="1 2" key="1">
    <citation type="submission" date="2019-01" db="EMBL/GenBank/DDBJ databases">
        <title>Draft genome sequence of heavy metal resistant Bacillus cereus NWUAB01.</title>
        <authorList>
            <person name="Babalola O."/>
            <person name="Aremu B.R."/>
            <person name="Ayangbenro A.S."/>
        </authorList>
    </citation>
    <scope>NUCLEOTIDE SEQUENCE [LARGE SCALE GENOMIC DNA]</scope>
    <source>
        <strain evidence="1 2">NWUAB01</strain>
    </source>
</reference>
<evidence type="ECO:0000313" key="2">
    <source>
        <dbReference type="Proteomes" id="UP000253597"/>
    </source>
</evidence>
<dbReference type="AlphaFoldDB" id="A0A9X8NUT3"/>
<protein>
    <submittedName>
        <fullName evidence="1">Uncharacterized protein</fullName>
    </submittedName>
</protein>
<comment type="caution">
    <text evidence="1">The sequence shown here is derived from an EMBL/GenBank/DDBJ whole genome shotgun (WGS) entry which is preliminary data.</text>
</comment>
<proteinExistence type="predicted"/>
<name>A0A9X8NUT3_BACCE</name>